<dbReference type="Proteomes" id="UP000274131">
    <property type="component" value="Unassembled WGS sequence"/>
</dbReference>
<evidence type="ECO:0000313" key="3">
    <source>
        <dbReference type="WBParaSite" id="EVEC_0000097901-mRNA-1"/>
    </source>
</evidence>
<organism evidence="3">
    <name type="scientific">Enterobius vermicularis</name>
    <name type="common">Human pinworm</name>
    <dbReference type="NCBI Taxonomy" id="51028"/>
    <lineage>
        <taxon>Eukaryota</taxon>
        <taxon>Metazoa</taxon>
        <taxon>Ecdysozoa</taxon>
        <taxon>Nematoda</taxon>
        <taxon>Chromadorea</taxon>
        <taxon>Rhabditida</taxon>
        <taxon>Spirurina</taxon>
        <taxon>Oxyuridomorpha</taxon>
        <taxon>Oxyuroidea</taxon>
        <taxon>Oxyuridae</taxon>
        <taxon>Enterobius</taxon>
    </lineage>
</organism>
<reference evidence="1 2" key="2">
    <citation type="submission" date="2018-10" db="EMBL/GenBank/DDBJ databases">
        <authorList>
            <consortium name="Pathogen Informatics"/>
        </authorList>
    </citation>
    <scope>NUCLEOTIDE SEQUENCE [LARGE SCALE GENOMIC DNA]</scope>
</reference>
<evidence type="ECO:0000313" key="1">
    <source>
        <dbReference type="EMBL" id="VDD85545.1"/>
    </source>
</evidence>
<keyword evidence="2" id="KW-1185">Reference proteome</keyword>
<evidence type="ECO:0000313" key="2">
    <source>
        <dbReference type="Proteomes" id="UP000274131"/>
    </source>
</evidence>
<dbReference type="AlphaFoldDB" id="A0A0N4UUC3"/>
<dbReference type="WBParaSite" id="EVEC_0000097901-mRNA-1">
    <property type="protein sequence ID" value="EVEC_0000097901-mRNA-1"/>
    <property type="gene ID" value="EVEC_0000097901"/>
</dbReference>
<name>A0A0N4UUC3_ENTVE</name>
<accession>A0A0N4UUC3</accession>
<sequence length="121" mass="13927">MLGIMMNPENVSEFYAAPRKGMSPPVFKELPKKPKISYLKDGRVVIDGEVKKIKQSEELWADVLKRHIAMGIRNKSIARQRSQSACDGKKVVSSLTDYFIFFFLFFFCKFLNCLDVKTKPN</sequence>
<reference evidence="3" key="1">
    <citation type="submission" date="2017-02" db="UniProtKB">
        <authorList>
            <consortium name="WormBaseParasite"/>
        </authorList>
    </citation>
    <scope>IDENTIFICATION</scope>
</reference>
<protein>
    <submittedName>
        <fullName evidence="1 3">Uncharacterized protein</fullName>
    </submittedName>
</protein>
<gene>
    <name evidence="1" type="ORF">EVEC_LOCUS688</name>
</gene>
<dbReference type="EMBL" id="UXUI01002351">
    <property type="protein sequence ID" value="VDD85545.1"/>
    <property type="molecule type" value="Genomic_DNA"/>
</dbReference>
<proteinExistence type="predicted"/>
<dbReference type="OrthoDB" id="5798700at2759"/>